<sequence length="429" mass="46383">MRYPAYLEKKFNFPGFYRVKLNLPSMALSDPAKDLKIQLDPALDQSPIKPGQTVAIGVGSRGINAIAELVAQICGRIKDKGAYPVIVPAMGSHGSATPEGQKKTLAELGVTSDVCQAAIAPEMDAIKVGSVFDAVPVYFSKKAMEADHSICINRIKPHTKFKGDVESGLYKMLVVGMGKHTGALTYHNFALKYGFHKLLKAMGDTIIEKTNLCLGIGVVEDAYDQVMKIEVIPAAKISTREPDLLALAKSHFPRLPYKNLDLLVVRQIGKEISGSGMDPNVTGRTCDLMEDDFSQSLYAKRLVILDLSANTAGNAIGLGNADIITEKIFAGMDYQATIMNALTAISLKKAAIPVRLPNEEKAIQAGFQTLGPVFPEKVRAVIIKDTMHTTDFLVSDALNRETEKLSCLKEMTPCRIAFSSSGDLIAPGP</sequence>
<gene>
    <name evidence="2" type="ORF">HXW94_14040</name>
</gene>
<dbReference type="EMBL" id="JACADJ010000058">
    <property type="protein sequence ID" value="NWH06092.1"/>
    <property type="molecule type" value="Genomic_DNA"/>
</dbReference>
<evidence type="ECO:0000313" key="2">
    <source>
        <dbReference type="EMBL" id="NWH06092.1"/>
    </source>
</evidence>
<reference evidence="2 3" key="1">
    <citation type="submission" date="2020-06" db="EMBL/GenBank/DDBJ databases">
        <title>High-quality draft genome of sulfate reducer Desulfobacter latus type strain AcrS2 isolated from marine sediment.</title>
        <authorList>
            <person name="Hoppe M."/>
            <person name="Larsen C.K."/>
            <person name="Marshall I.P.G."/>
            <person name="Schramm A."/>
            <person name="Marietou A.G."/>
        </authorList>
    </citation>
    <scope>NUCLEOTIDE SEQUENCE [LARGE SCALE GENOMIC DNA]</scope>
    <source>
        <strain evidence="2 3">AcRS2</strain>
    </source>
</reference>
<comment type="caution">
    <text evidence="2">The sequence shown here is derived from an EMBL/GenBank/DDBJ whole genome shotgun (WGS) entry which is preliminary data.</text>
</comment>
<feature type="domain" description="LarA-like N-terminal" evidence="1">
    <location>
        <begin position="68"/>
        <end position="189"/>
    </location>
</feature>
<dbReference type="Gene3D" id="3.40.50.11440">
    <property type="match status" value="1"/>
</dbReference>
<accession>A0A850T974</accession>
<dbReference type="AlphaFoldDB" id="A0A850T974"/>
<proteinExistence type="predicted"/>
<evidence type="ECO:0000259" key="1">
    <source>
        <dbReference type="Pfam" id="PF09861"/>
    </source>
</evidence>
<protein>
    <submittedName>
        <fullName evidence="2">DUF2088 domain-containing protein</fullName>
    </submittedName>
</protein>
<name>A0A850T974_9BACT</name>
<dbReference type="Pfam" id="PF09861">
    <property type="entry name" value="Lar_N"/>
    <property type="match status" value="1"/>
</dbReference>
<dbReference type="RefSeq" id="WP_178367546.1">
    <property type="nucleotide sequence ID" value="NZ_JACADJ010000058.1"/>
</dbReference>
<dbReference type="Proteomes" id="UP000553343">
    <property type="component" value="Unassembled WGS sequence"/>
</dbReference>
<dbReference type="InterPro" id="IPR018657">
    <property type="entry name" value="LarA-like_N"/>
</dbReference>
<keyword evidence="3" id="KW-1185">Reference proteome</keyword>
<dbReference type="GO" id="GO:0050043">
    <property type="term" value="F:lactate racemase activity"/>
    <property type="evidence" value="ECO:0007669"/>
    <property type="project" value="InterPro"/>
</dbReference>
<organism evidence="2 3">
    <name type="scientific">Desulfobacter latus</name>
    <dbReference type="NCBI Taxonomy" id="2292"/>
    <lineage>
        <taxon>Bacteria</taxon>
        <taxon>Pseudomonadati</taxon>
        <taxon>Thermodesulfobacteriota</taxon>
        <taxon>Desulfobacteria</taxon>
        <taxon>Desulfobacterales</taxon>
        <taxon>Desulfobacteraceae</taxon>
        <taxon>Desulfobacter</taxon>
    </lineage>
</organism>
<evidence type="ECO:0000313" key="3">
    <source>
        <dbReference type="Proteomes" id="UP000553343"/>
    </source>
</evidence>